<organism evidence="3 4">
    <name type="scientific">Triangularia setosa</name>
    <dbReference type="NCBI Taxonomy" id="2587417"/>
    <lineage>
        <taxon>Eukaryota</taxon>
        <taxon>Fungi</taxon>
        <taxon>Dikarya</taxon>
        <taxon>Ascomycota</taxon>
        <taxon>Pezizomycotina</taxon>
        <taxon>Sordariomycetes</taxon>
        <taxon>Sordariomycetidae</taxon>
        <taxon>Sordariales</taxon>
        <taxon>Podosporaceae</taxon>
        <taxon>Triangularia</taxon>
    </lineage>
</organism>
<evidence type="ECO:0000313" key="3">
    <source>
        <dbReference type="EMBL" id="KAK4173024.1"/>
    </source>
</evidence>
<dbReference type="Proteomes" id="UP001302321">
    <property type="component" value="Unassembled WGS sequence"/>
</dbReference>
<accession>A0AAN6W072</accession>
<keyword evidence="2" id="KW-1133">Transmembrane helix</keyword>
<dbReference type="AlphaFoldDB" id="A0AAN6W072"/>
<proteinExistence type="predicted"/>
<feature type="region of interest" description="Disordered" evidence="1">
    <location>
        <begin position="610"/>
        <end position="655"/>
    </location>
</feature>
<reference evidence="3" key="1">
    <citation type="journal article" date="2023" name="Mol. Phylogenet. Evol.">
        <title>Genome-scale phylogeny and comparative genomics of the fungal order Sordariales.</title>
        <authorList>
            <person name="Hensen N."/>
            <person name="Bonometti L."/>
            <person name="Westerberg I."/>
            <person name="Brannstrom I.O."/>
            <person name="Guillou S."/>
            <person name="Cros-Aarteil S."/>
            <person name="Calhoun S."/>
            <person name="Haridas S."/>
            <person name="Kuo A."/>
            <person name="Mondo S."/>
            <person name="Pangilinan J."/>
            <person name="Riley R."/>
            <person name="LaButti K."/>
            <person name="Andreopoulos B."/>
            <person name="Lipzen A."/>
            <person name="Chen C."/>
            <person name="Yan M."/>
            <person name="Daum C."/>
            <person name="Ng V."/>
            <person name="Clum A."/>
            <person name="Steindorff A."/>
            <person name="Ohm R.A."/>
            <person name="Martin F."/>
            <person name="Silar P."/>
            <person name="Natvig D.O."/>
            <person name="Lalanne C."/>
            <person name="Gautier V."/>
            <person name="Ament-Velasquez S.L."/>
            <person name="Kruys A."/>
            <person name="Hutchinson M.I."/>
            <person name="Powell A.J."/>
            <person name="Barry K."/>
            <person name="Miller A.N."/>
            <person name="Grigoriev I.V."/>
            <person name="Debuchy R."/>
            <person name="Gladieux P."/>
            <person name="Hiltunen Thoren M."/>
            <person name="Johannesson H."/>
        </authorList>
    </citation>
    <scope>NUCLEOTIDE SEQUENCE</scope>
    <source>
        <strain evidence="3">CBS 892.96</strain>
    </source>
</reference>
<keyword evidence="2" id="KW-0812">Transmembrane</keyword>
<sequence>MSDEPTLEEKVAIAALVISLLALLGVVLQYVQAVIGRTNGLSIRDKEVLGKWADHAKLSFKWFRGEIQYEAPIIFMAASDNTRGPVDGKEIWYVDGTLESCEKTRVELPRNDPGSRERVHTHKNELATWILAIEAAQMMERDSKEWEVNEWNKSARESGTRSPINFPFNGPVTLAVAIQPMTRSFDKHPAVKKPYATTAICHIIELCAVLGIYWKEFDRDNNKYRAEGNGYSVLGNRVHDFGLVFTFEKPGWPRFEKNRVIPTAEVKELSFGNVPTFYRDRKDDINWKSPINEQKDLKTLQLGSRTEITETLNLIRCNEYTTQCYSDETKKHVHLFPVVFEVMAMLARPFHIKNRPFTYLPNPVAFPLNKQAFSPRRLLSEFRKRLNVEINTDQGPKYSPPTELANIDRLASDLNEELPGRDGEYSPKCLNDLHKAIDEVGDSILNKTSKDVVLDVLRRHVQEVLLAINTSQKDIDWVEYSPTAAAPAPAGRPIHFATPASTPGTPAPTQPPLFPPITTDEGTTGDISFDDLLKTPHEKREAALIKHYFDDIRIRAVSLDETNQHYDQEAAQASKDIHYSEPGYDGLGLVGLQQTTTAQTMGTMSEDGATTTGTGTGTGTVHSSPRVPTVGMSSRRATGTFNNGRLPPTPSRAETWRKHGLTNTEVRRNTIWFALVFRMICWLLLHDFDKKDVQLPKSELMGSRLSVFIV</sequence>
<dbReference type="EMBL" id="MU866374">
    <property type="protein sequence ID" value="KAK4173024.1"/>
    <property type="molecule type" value="Genomic_DNA"/>
</dbReference>
<gene>
    <name evidence="3" type="ORF">QBC36DRAFT_64344</name>
</gene>
<protein>
    <submittedName>
        <fullName evidence="3">Mod-A</fullName>
    </submittedName>
</protein>
<evidence type="ECO:0000313" key="4">
    <source>
        <dbReference type="Proteomes" id="UP001302321"/>
    </source>
</evidence>
<keyword evidence="2" id="KW-0472">Membrane</keyword>
<name>A0AAN6W072_9PEZI</name>
<feature type="transmembrane region" description="Helical" evidence="2">
    <location>
        <begin position="12"/>
        <end position="31"/>
    </location>
</feature>
<keyword evidence="4" id="KW-1185">Reference proteome</keyword>
<evidence type="ECO:0000256" key="1">
    <source>
        <dbReference type="SAM" id="MobiDB-lite"/>
    </source>
</evidence>
<evidence type="ECO:0000256" key="2">
    <source>
        <dbReference type="SAM" id="Phobius"/>
    </source>
</evidence>
<feature type="compositionally biased region" description="Polar residues" evidence="1">
    <location>
        <begin position="631"/>
        <end position="643"/>
    </location>
</feature>
<reference evidence="3" key="2">
    <citation type="submission" date="2023-05" db="EMBL/GenBank/DDBJ databases">
        <authorList>
            <consortium name="Lawrence Berkeley National Laboratory"/>
            <person name="Steindorff A."/>
            <person name="Hensen N."/>
            <person name="Bonometti L."/>
            <person name="Westerberg I."/>
            <person name="Brannstrom I.O."/>
            <person name="Guillou S."/>
            <person name="Cros-Aarteil S."/>
            <person name="Calhoun S."/>
            <person name="Haridas S."/>
            <person name="Kuo A."/>
            <person name="Mondo S."/>
            <person name="Pangilinan J."/>
            <person name="Riley R."/>
            <person name="Labutti K."/>
            <person name="Andreopoulos B."/>
            <person name="Lipzen A."/>
            <person name="Chen C."/>
            <person name="Yanf M."/>
            <person name="Daum C."/>
            <person name="Ng V."/>
            <person name="Clum A."/>
            <person name="Ohm R."/>
            <person name="Martin F."/>
            <person name="Silar P."/>
            <person name="Natvig D."/>
            <person name="Lalanne C."/>
            <person name="Gautier V."/>
            <person name="Ament-Velasquez S.L."/>
            <person name="Kruys A."/>
            <person name="Hutchinson M.I."/>
            <person name="Powell A.J."/>
            <person name="Barry K."/>
            <person name="Miller A.N."/>
            <person name="Grigoriev I.V."/>
            <person name="Debuchy R."/>
            <person name="Gladieux P."/>
            <person name="Thoren M.H."/>
            <person name="Johannesson H."/>
        </authorList>
    </citation>
    <scope>NUCLEOTIDE SEQUENCE</scope>
    <source>
        <strain evidence="3">CBS 892.96</strain>
    </source>
</reference>
<comment type="caution">
    <text evidence="3">The sequence shown here is derived from an EMBL/GenBank/DDBJ whole genome shotgun (WGS) entry which is preliminary data.</text>
</comment>